<dbReference type="Pfam" id="PF20028">
    <property type="entry name" value="VMAP-C"/>
    <property type="match status" value="1"/>
</dbReference>
<evidence type="ECO:0000259" key="2">
    <source>
        <dbReference type="Pfam" id="PF20028"/>
    </source>
</evidence>
<evidence type="ECO:0000256" key="1">
    <source>
        <dbReference type="SAM" id="MobiDB-lite"/>
    </source>
</evidence>
<dbReference type="InterPro" id="IPR045450">
    <property type="entry name" value="VMAP_C"/>
</dbReference>
<keyword evidence="4" id="KW-1185">Reference proteome</keyword>
<dbReference type="SUPFAM" id="SSF50494">
    <property type="entry name" value="Trypsin-like serine proteases"/>
    <property type="match status" value="1"/>
</dbReference>
<evidence type="ECO:0000313" key="3">
    <source>
        <dbReference type="EMBL" id="QEU90659.1"/>
    </source>
</evidence>
<feature type="domain" description="vWA-MoxR associated protein C-terminal" evidence="2">
    <location>
        <begin position="516"/>
        <end position="737"/>
    </location>
</feature>
<feature type="region of interest" description="Disordered" evidence="1">
    <location>
        <begin position="745"/>
        <end position="769"/>
    </location>
</feature>
<proteinExistence type="predicted"/>
<dbReference type="Pfam" id="PF13365">
    <property type="entry name" value="Trypsin_2"/>
    <property type="match status" value="1"/>
</dbReference>
<accession>A0A5J6G517</accession>
<dbReference type="AlphaFoldDB" id="A0A5J6G517"/>
<reference evidence="3 4" key="1">
    <citation type="submission" date="2017-09" db="EMBL/GenBank/DDBJ databases">
        <authorList>
            <person name="Lee N."/>
            <person name="Cho B.-K."/>
        </authorList>
    </citation>
    <scope>NUCLEOTIDE SEQUENCE [LARGE SCALE GENOMIC DNA]</scope>
    <source>
        <strain evidence="3 4">ATCC 12853</strain>
    </source>
</reference>
<dbReference type="InterPro" id="IPR009003">
    <property type="entry name" value="Peptidase_S1_PA"/>
</dbReference>
<sequence>MAAYGRSWRRSRRPAQRRRRGVAVGWFKEARKPPPVVAVLGRHGDAAVGAAALLSPGRALTCAHVVNEALGRPPLSGSAPAGEALQVGFARRTVRIEARIEVWLPPRRGGAGAWQGDLCVLRLAEPAPAGAAPVVWTEMTEGQSLRAWHGCGEPITFADTVLKLLDDQLGYLDGELSGAAIGPGFSGGPLWTDSGDSVAGLVVGQLGQRDAAAHPAHTLRRTWALPWQAVRDQLYAAGAGAVVADCRTLRAAPQDDPLGAELTELLRSLLPDPAVRAEHARRLAAELGLPVPQDGSAPRVEELTAVLLTRHRALPTLSESLLTAGPYGARPDRLTALLGTGRAVEAAGLLSLGEYAFLEKQLRCVVLADATLPARAAQEALRYTPLPSALCTARLAPEALGQVIADLEEYQDGGSVPAGTPRVPALVHLVEFIAAASGGPLGAGLSRWSERVCDRLGVHPAARDQRRADAAHWAGARAPQVTRLLARLTRTEPEGEVAGTGAGAGIGAGAGAERVERYRCRLWQQHADGSVRRLDTAAGDAPLTPEQVGALIREGAERSGDALPAVDIEVDRDGLHLPVDEWDAGSPNEFVPSLPLGASFPLTLRCPEMSRRVPRRDVEHRRRWGDGHGRPLVIDPSCADGRQVAALLNSTHRDANHVVLHGPPALRAQLLDLCLALGVPVVLWDREAEGHDQADRLEPLAPTGRLHELPFRVHRFRAASLPDPTGLRARPSLVWEDLAWQDRVGSEHEPRLTDPDAARPLSDEGVRRS</sequence>
<dbReference type="OrthoDB" id="3307525at2"/>
<dbReference type="EMBL" id="CP023699">
    <property type="protein sequence ID" value="QEU90659.1"/>
    <property type="molecule type" value="Genomic_DNA"/>
</dbReference>
<organism evidence="3 4">
    <name type="scientific">Streptomyces kanamyceticus</name>
    <dbReference type="NCBI Taxonomy" id="1967"/>
    <lineage>
        <taxon>Bacteria</taxon>
        <taxon>Bacillati</taxon>
        <taxon>Actinomycetota</taxon>
        <taxon>Actinomycetes</taxon>
        <taxon>Kitasatosporales</taxon>
        <taxon>Streptomycetaceae</taxon>
        <taxon>Streptomyces</taxon>
    </lineage>
</organism>
<name>A0A5J6G517_STRKN</name>
<evidence type="ECO:0000313" key="4">
    <source>
        <dbReference type="Proteomes" id="UP000325529"/>
    </source>
</evidence>
<dbReference type="Proteomes" id="UP000325529">
    <property type="component" value="Chromosome"/>
</dbReference>
<gene>
    <name evidence="3" type="ORF">CP970_06815</name>
</gene>
<dbReference type="KEGG" id="ska:CP970_06815"/>
<protein>
    <recommendedName>
        <fullName evidence="2">vWA-MoxR associated protein C-terminal domain-containing protein</fullName>
    </recommendedName>
</protein>